<feature type="region of interest" description="Disordered" evidence="1">
    <location>
        <begin position="190"/>
        <end position="214"/>
    </location>
</feature>
<dbReference type="AlphaFoldDB" id="A0A448XFU3"/>
<keyword evidence="3" id="KW-1185">Reference proteome</keyword>
<dbReference type="Proteomes" id="UP000784294">
    <property type="component" value="Unassembled WGS sequence"/>
</dbReference>
<evidence type="ECO:0000256" key="1">
    <source>
        <dbReference type="SAM" id="MobiDB-lite"/>
    </source>
</evidence>
<evidence type="ECO:0000313" key="3">
    <source>
        <dbReference type="Proteomes" id="UP000784294"/>
    </source>
</evidence>
<protein>
    <submittedName>
        <fullName evidence="2">Uncharacterized protein</fullName>
    </submittedName>
</protein>
<comment type="caution">
    <text evidence="2">The sequence shown here is derived from an EMBL/GenBank/DDBJ whole genome shotgun (WGS) entry which is preliminary data.</text>
</comment>
<accession>A0A448XFU3</accession>
<dbReference type="EMBL" id="CAAALY010250653">
    <property type="protein sequence ID" value="VEL35780.1"/>
    <property type="molecule type" value="Genomic_DNA"/>
</dbReference>
<gene>
    <name evidence="2" type="ORF">PXEA_LOCUS29220</name>
</gene>
<organism evidence="2 3">
    <name type="scientific">Protopolystoma xenopodis</name>
    <dbReference type="NCBI Taxonomy" id="117903"/>
    <lineage>
        <taxon>Eukaryota</taxon>
        <taxon>Metazoa</taxon>
        <taxon>Spiralia</taxon>
        <taxon>Lophotrochozoa</taxon>
        <taxon>Platyhelminthes</taxon>
        <taxon>Monogenea</taxon>
        <taxon>Polyopisthocotylea</taxon>
        <taxon>Polystomatidea</taxon>
        <taxon>Polystomatidae</taxon>
        <taxon>Protopolystoma</taxon>
    </lineage>
</organism>
<evidence type="ECO:0000313" key="2">
    <source>
        <dbReference type="EMBL" id="VEL35780.1"/>
    </source>
</evidence>
<feature type="compositionally biased region" description="Basic residues" evidence="1">
    <location>
        <begin position="190"/>
        <end position="201"/>
    </location>
</feature>
<sequence>MAKSKQIEKSHMPFYCITLLFLHVDPAFQPAPSELIKSINITNSIFSIDNPPLINIKCSPDQMTPQIISSSISGLVDEFVNLSIESDLQTEFPECLDHTKSKYNFTRMISSLNSSQRENSVDNLASRYVQSRDSESGVKEQRKDMVECEIDMDNSITLAREKKECKEKDYLVEGLYPLKRTRLTEDNAKYRTKPKSCRKTMARKEKNGAEDVPDLDISNMSNSLHSCSPLEEFGFRISHEFFVAAQALFCKELNQKSLDPTPKRISRKSQWLIGKPADSMIYGNRRKVHLVRPATKITPQSWLLTDTRKAAVPIPYSLTEIQAHDEAVWRSVEDCRDSRFYQ</sequence>
<proteinExistence type="predicted"/>
<name>A0A448XFU3_9PLAT</name>
<reference evidence="2" key="1">
    <citation type="submission" date="2018-11" db="EMBL/GenBank/DDBJ databases">
        <authorList>
            <consortium name="Pathogen Informatics"/>
        </authorList>
    </citation>
    <scope>NUCLEOTIDE SEQUENCE</scope>
</reference>